<dbReference type="CDD" id="cd00090">
    <property type="entry name" value="HTH_ARSR"/>
    <property type="match status" value="1"/>
</dbReference>
<dbReference type="Pfam" id="PF01022">
    <property type="entry name" value="HTH_5"/>
    <property type="match status" value="1"/>
</dbReference>
<dbReference type="InterPro" id="IPR051011">
    <property type="entry name" value="Metal_resp_trans_reg"/>
</dbReference>
<evidence type="ECO:0000313" key="5">
    <source>
        <dbReference type="EMBL" id="CBH95423.1"/>
    </source>
</evidence>
<sequence length="122" mass="13677">MRYQLPFARDMGSNTGLRGQILRRPLGTREDDVTAVFEAAAELFAALSSPMRLSIVCHLREQDMNVQQIANRIGSSQPNTSLHLRQLHQIGIVDRSRSGQSVTYRIRNTFVADLCKIVCPGH</sequence>
<dbReference type="AlphaFoldDB" id="E6PKH2"/>
<keyword evidence="3" id="KW-0804">Transcription</keyword>
<dbReference type="PANTHER" id="PTHR43132">
    <property type="entry name" value="ARSENICAL RESISTANCE OPERON REPRESSOR ARSR-RELATED"/>
    <property type="match status" value="1"/>
</dbReference>
<feature type="domain" description="HTH arsR-type" evidence="4">
    <location>
        <begin position="32"/>
        <end position="122"/>
    </location>
</feature>
<dbReference type="EMBL" id="CABM01000005">
    <property type="protein sequence ID" value="CBH95423.1"/>
    <property type="molecule type" value="Genomic_DNA"/>
</dbReference>
<evidence type="ECO:0000259" key="4">
    <source>
        <dbReference type="PROSITE" id="PS50987"/>
    </source>
</evidence>
<dbReference type="InterPro" id="IPR001845">
    <property type="entry name" value="HTH_ArsR_DNA-bd_dom"/>
</dbReference>
<dbReference type="InterPro" id="IPR036390">
    <property type="entry name" value="WH_DNA-bd_sf"/>
</dbReference>
<proteinExistence type="predicted"/>
<dbReference type="GO" id="GO:0003700">
    <property type="term" value="F:DNA-binding transcription factor activity"/>
    <property type="evidence" value="ECO:0007669"/>
    <property type="project" value="InterPro"/>
</dbReference>
<dbReference type="GO" id="GO:0003677">
    <property type="term" value="F:DNA binding"/>
    <property type="evidence" value="ECO:0007669"/>
    <property type="project" value="UniProtKB-KW"/>
</dbReference>
<name>E6PKH2_9ZZZZ</name>
<keyword evidence="1" id="KW-0805">Transcription regulation</keyword>
<dbReference type="PANTHER" id="PTHR43132:SF2">
    <property type="entry name" value="ARSENICAL RESISTANCE OPERON REPRESSOR ARSR-RELATED"/>
    <property type="match status" value="1"/>
</dbReference>
<evidence type="ECO:0000256" key="1">
    <source>
        <dbReference type="ARBA" id="ARBA00023015"/>
    </source>
</evidence>
<dbReference type="InterPro" id="IPR036388">
    <property type="entry name" value="WH-like_DNA-bd_sf"/>
</dbReference>
<evidence type="ECO:0000256" key="2">
    <source>
        <dbReference type="ARBA" id="ARBA00023125"/>
    </source>
</evidence>
<dbReference type="NCBIfam" id="NF033788">
    <property type="entry name" value="HTH_metalloreg"/>
    <property type="match status" value="1"/>
</dbReference>
<organism evidence="5">
    <name type="scientific">mine drainage metagenome</name>
    <dbReference type="NCBI Taxonomy" id="410659"/>
    <lineage>
        <taxon>unclassified sequences</taxon>
        <taxon>metagenomes</taxon>
        <taxon>ecological metagenomes</taxon>
    </lineage>
</organism>
<reference evidence="5" key="1">
    <citation type="submission" date="2009-10" db="EMBL/GenBank/DDBJ databases">
        <title>Diversity of trophic interactions inside an arsenic-rich microbial ecosystem.</title>
        <authorList>
            <person name="Bertin P.N."/>
            <person name="Heinrich-Salmeron A."/>
            <person name="Pelletier E."/>
            <person name="Goulhen-Chollet F."/>
            <person name="Arsene-Ploetze F."/>
            <person name="Gallien S."/>
            <person name="Calteau A."/>
            <person name="Vallenet D."/>
            <person name="Casiot C."/>
            <person name="Chane-Woon-Ming B."/>
            <person name="Giloteaux L."/>
            <person name="Barakat M."/>
            <person name="Bonnefoy V."/>
            <person name="Bruneel O."/>
            <person name="Chandler M."/>
            <person name="Cleiss J."/>
            <person name="Duran R."/>
            <person name="Elbaz-Poulichet F."/>
            <person name="Fonknechten N."/>
            <person name="Lauga B."/>
            <person name="Mornico D."/>
            <person name="Ortet P."/>
            <person name="Schaeffer C."/>
            <person name="Siguier P."/>
            <person name="Alexander Thil Smith A."/>
            <person name="Van Dorsselaer A."/>
            <person name="Weissenbach J."/>
            <person name="Medigue C."/>
            <person name="Le Paslier D."/>
        </authorList>
    </citation>
    <scope>NUCLEOTIDE SEQUENCE</scope>
</reference>
<gene>
    <name evidence="5" type="ORF">CARN2_0823</name>
</gene>
<evidence type="ECO:0000256" key="3">
    <source>
        <dbReference type="ARBA" id="ARBA00023163"/>
    </source>
</evidence>
<dbReference type="Gene3D" id="1.10.10.10">
    <property type="entry name" value="Winged helix-like DNA-binding domain superfamily/Winged helix DNA-binding domain"/>
    <property type="match status" value="1"/>
</dbReference>
<dbReference type="PROSITE" id="PS50987">
    <property type="entry name" value="HTH_ARSR_2"/>
    <property type="match status" value="1"/>
</dbReference>
<accession>E6PKH2</accession>
<dbReference type="SUPFAM" id="SSF46785">
    <property type="entry name" value="Winged helix' DNA-binding domain"/>
    <property type="match status" value="1"/>
</dbReference>
<keyword evidence="2" id="KW-0238">DNA-binding</keyword>
<dbReference type="PRINTS" id="PR00778">
    <property type="entry name" value="HTHARSR"/>
</dbReference>
<protein>
    <submittedName>
        <fullName evidence="5">Putative Bacterial regulatory protein, ArsR</fullName>
    </submittedName>
</protein>
<dbReference type="SMART" id="SM00418">
    <property type="entry name" value="HTH_ARSR"/>
    <property type="match status" value="1"/>
</dbReference>
<comment type="caution">
    <text evidence="5">The sequence shown here is derived from an EMBL/GenBank/DDBJ whole genome shotgun (WGS) entry which is preliminary data.</text>
</comment>
<dbReference type="InterPro" id="IPR011991">
    <property type="entry name" value="ArsR-like_HTH"/>
</dbReference>